<dbReference type="AlphaFoldDB" id="A0AAP5I674"/>
<protein>
    <submittedName>
        <fullName evidence="1">Uncharacterized protein</fullName>
    </submittedName>
</protein>
<dbReference type="Proteomes" id="UP000667802">
    <property type="component" value="Unassembled WGS sequence"/>
</dbReference>
<reference evidence="2" key="1">
    <citation type="journal article" date="2021" name="Science">
        <title>Hunting the eagle killer: A cyanobacterial neurotoxin causes vacuolar myelinopathy.</title>
        <authorList>
            <person name="Breinlinger S."/>
            <person name="Phillips T.J."/>
            <person name="Haram B.N."/>
            <person name="Mares J."/>
            <person name="Martinez Yerena J.A."/>
            <person name="Hrouzek P."/>
            <person name="Sobotka R."/>
            <person name="Henderson W.M."/>
            <person name="Schmieder P."/>
            <person name="Williams S.M."/>
            <person name="Lauderdale J.D."/>
            <person name="Wilde H.D."/>
            <person name="Gerrin W."/>
            <person name="Kust A."/>
            <person name="Washington J.W."/>
            <person name="Wagner C."/>
            <person name="Geier B."/>
            <person name="Liebeke M."/>
            <person name="Enke H."/>
            <person name="Niedermeyer T.H.J."/>
            <person name="Wilde S.B."/>
        </authorList>
    </citation>
    <scope>NUCLEOTIDE SEQUENCE [LARGE SCALE GENOMIC DNA]</scope>
    <source>
        <strain evidence="2">Thurmond2011</strain>
    </source>
</reference>
<evidence type="ECO:0000313" key="2">
    <source>
        <dbReference type="Proteomes" id="UP000667802"/>
    </source>
</evidence>
<sequence>MSRSVNQQLRIGVMADEFIPKSQLKALIKEILAEMLGVSLEQQSVRQWYDTDPAFMHLGLDSPEQLRDMVRNGLLRIGSEVRDIRATGSEKPRYQFHIAKCEARLAEPPERRFNNRSRRRNAA</sequence>
<keyword evidence="2" id="KW-1185">Reference proteome</keyword>
<organism evidence="1 2">
    <name type="scientific">Aetokthonos hydrillicola Thurmond2011</name>
    <dbReference type="NCBI Taxonomy" id="2712845"/>
    <lineage>
        <taxon>Bacteria</taxon>
        <taxon>Bacillati</taxon>
        <taxon>Cyanobacteriota</taxon>
        <taxon>Cyanophyceae</taxon>
        <taxon>Nostocales</taxon>
        <taxon>Hapalosiphonaceae</taxon>
        <taxon>Aetokthonos</taxon>
    </lineage>
</organism>
<comment type="caution">
    <text evidence="1">The sequence shown here is derived from an EMBL/GenBank/DDBJ whole genome shotgun (WGS) entry which is preliminary data.</text>
</comment>
<accession>A0AAP5I674</accession>
<dbReference type="EMBL" id="JAALHA020000001">
    <property type="protein sequence ID" value="MDR9893220.1"/>
    <property type="molecule type" value="Genomic_DNA"/>
</dbReference>
<dbReference type="RefSeq" id="WP_208344592.1">
    <property type="nucleotide sequence ID" value="NZ_CAWQFN010000518.1"/>
</dbReference>
<gene>
    <name evidence="1" type="ORF">G7B40_001295</name>
</gene>
<proteinExistence type="predicted"/>
<name>A0AAP5I674_9CYAN</name>
<evidence type="ECO:0000313" key="1">
    <source>
        <dbReference type="EMBL" id="MDR9893220.1"/>
    </source>
</evidence>